<keyword evidence="1" id="KW-0812">Transmembrane</keyword>
<keyword evidence="1" id="KW-0472">Membrane</keyword>
<feature type="transmembrane region" description="Helical" evidence="1">
    <location>
        <begin position="107"/>
        <end position="126"/>
    </location>
</feature>
<keyword evidence="1" id="KW-1133">Transmembrane helix</keyword>
<name>A0A7J8E2H1_MOLMO</name>
<keyword evidence="3" id="KW-1185">Reference proteome</keyword>
<reference evidence="2 3" key="1">
    <citation type="journal article" date="2020" name="Nature">
        <title>Six reference-quality genomes reveal evolution of bat adaptations.</title>
        <authorList>
            <person name="Jebb D."/>
            <person name="Huang Z."/>
            <person name="Pippel M."/>
            <person name="Hughes G.M."/>
            <person name="Lavrichenko K."/>
            <person name="Devanna P."/>
            <person name="Winkler S."/>
            <person name="Jermiin L.S."/>
            <person name="Skirmuntt E.C."/>
            <person name="Katzourakis A."/>
            <person name="Burkitt-Gray L."/>
            <person name="Ray D.A."/>
            <person name="Sullivan K.A.M."/>
            <person name="Roscito J.G."/>
            <person name="Kirilenko B.M."/>
            <person name="Davalos L.M."/>
            <person name="Corthals A.P."/>
            <person name="Power M.L."/>
            <person name="Jones G."/>
            <person name="Ransome R.D."/>
            <person name="Dechmann D.K.N."/>
            <person name="Locatelli A.G."/>
            <person name="Puechmaille S.J."/>
            <person name="Fedrigo O."/>
            <person name="Jarvis E.D."/>
            <person name="Hiller M."/>
            <person name="Vernes S.C."/>
            <person name="Myers E.W."/>
            <person name="Teeling E.C."/>
        </authorList>
    </citation>
    <scope>NUCLEOTIDE SEQUENCE [LARGE SCALE GENOMIC DNA]</scope>
    <source>
        <strain evidence="2">MMolMol1</strain>
        <tissue evidence="2">Muscle</tissue>
    </source>
</reference>
<gene>
    <name evidence="2" type="ORF">HJG59_009038</name>
</gene>
<dbReference type="EMBL" id="JACASF010000015">
    <property type="protein sequence ID" value="KAF6429707.1"/>
    <property type="molecule type" value="Genomic_DNA"/>
</dbReference>
<comment type="caution">
    <text evidence="2">The sequence shown here is derived from an EMBL/GenBank/DDBJ whole genome shotgun (WGS) entry which is preliminary data.</text>
</comment>
<protein>
    <submittedName>
        <fullName evidence="2">Uncharacterized protein</fullName>
    </submittedName>
</protein>
<evidence type="ECO:0000313" key="2">
    <source>
        <dbReference type="EMBL" id="KAF6429707.1"/>
    </source>
</evidence>
<organism evidence="2 3">
    <name type="scientific">Molossus molossus</name>
    <name type="common">Pallas' mastiff bat</name>
    <name type="synonym">Vespertilio molossus</name>
    <dbReference type="NCBI Taxonomy" id="27622"/>
    <lineage>
        <taxon>Eukaryota</taxon>
        <taxon>Metazoa</taxon>
        <taxon>Chordata</taxon>
        <taxon>Craniata</taxon>
        <taxon>Vertebrata</taxon>
        <taxon>Euteleostomi</taxon>
        <taxon>Mammalia</taxon>
        <taxon>Eutheria</taxon>
        <taxon>Laurasiatheria</taxon>
        <taxon>Chiroptera</taxon>
        <taxon>Yangochiroptera</taxon>
        <taxon>Molossidae</taxon>
        <taxon>Molossus</taxon>
    </lineage>
</organism>
<evidence type="ECO:0000313" key="3">
    <source>
        <dbReference type="Proteomes" id="UP000550707"/>
    </source>
</evidence>
<dbReference type="Proteomes" id="UP000550707">
    <property type="component" value="Unassembled WGS sequence"/>
</dbReference>
<accession>A0A7J8E2H1</accession>
<dbReference type="AlphaFoldDB" id="A0A7J8E2H1"/>
<proteinExistence type="predicted"/>
<dbReference type="InParanoid" id="A0A7J8E2H1"/>
<feature type="transmembrane region" description="Helical" evidence="1">
    <location>
        <begin position="12"/>
        <end position="30"/>
    </location>
</feature>
<feature type="transmembrane region" description="Helical" evidence="1">
    <location>
        <begin position="50"/>
        <end position="75"/>
    </location>
</feature>
<sequence>MSTLLPPFQFRCHFFFLSFFCLNAMTYSTMLNKSGESKHPHLVPEVKRNTSSFCPLSIMLAVGLSYMAFITLRYVPSIPTLLRVFIKNGCWILSNAISTSIDMIKGFLPFILFMWCITFIDLQILYQPCIPGINPTSSCCITF</sequence>
<evidence type="ECO:0000256" key="1">
    <source>
        <dbReference type="SAM" id="Phobius"/>
    </source>
</evidence>